<dbReference type="GO" id="GO:0006352">
    <property type="term" value="P:DNA-templated transcription initiation"/>
    <property type="evidence" value="ECO:0007669"/>
    <property type="project" value="InterPro"/>
</dbReference>
<protein>
    <submittedName>
        <fullName evidence="5">RNA polymerase sigma-70 region 2 domain protein</fullName>
    </submittedName>
</protein>
<name>A0A0A6P2U3_9GAMM</name>
<evidence type="ECO:0000313" key="5">
    <source>
        <dbReference type="EMBL" id="OAD24124.1"/>
    </source>
</evidence>
<gene>
    <name evidence="5" type="ORF">THIOM_000015</name>
</gene>
<evidence type="ECO:0000259" key="4">
    <source>
        <dbReference type="Pfam" id="PF04542"/>
    </source>
</evidence>
<sequence>MIDDQTAVKYICDSDGDKDRSKQGWAALYEHHVDWVRNLVKAKVHKNDVDDVVQEIFIKFVKTICIGRTYDTYTNAQGWLLFITRRSCLPDYWEQIKRDRGLVPFPDPDELPEDSPESEKRIKNETEQIFKDEWDETQRVLHIQLCIAEVLKQLDVDKSLKTRERTHLKNCLETLRLQIDGESIEDIAKKIERTEKATYTYLCGCRKKLMEYKPFQECSDKNAVFLVCLKNVREQLRREAKHDAYKSELLDCLQVFILKSQGLTQQEIAKKKNEHEIAQYIHECQEKLMQYPPFQQCWEMYNNF</sequence>
<evidence type="ECO:0000256" key="1">
    <source>
        <dbReference type="ARBA" id="ARBA00023015"/>
    </source>
</evidence>
<dbReference type="InterPro" id="IPR039425">
    <property type="entry name" value="RNA_pol_sigma-70-like"/>
</dbReference>
<dbReference type="AlphaFoldDB" id="A0A0A6P2U3"/>
<dbReference type="Pfam" id="PF04542">
    <property type="entry name" value="Sigma70_r2"/>
    <property type="match status" value="1"/>
</dbReference>
<evidence type="ECO:0000313" key="6">
    <source>
        <dbReference type="Proteomes" id="UP000076962"/>
    </source>
</evidence>
<dbReference type="PANTHER" id="PTHR43133:SF51">
    <property type="entry name" value="RNA POLYMERASE SIGMA FACTOR"/>
    <property type="match status" value="1"/>
</dbReference>
<keyword evidence="6" id="KW-1185">Reference proteome</keyword>
<reference evidence="5 6" key="1">
    <citation type="submission" date="2016-05" db="EMBL/GenBank/DDBJ databases">
        <title>Single-cell genome of chain-forming Candidatus Thiomargarita nelsonii and comparison to other large sulfur-oxidizing bacteria.</title>
        <authorList>
            <person name="Winkel M."/>
            <person name="Salman V."/>
            <person name="Woyke T."/>
            <person name="Schulz-Vogt H."/>
            <person name="Richter M."/>
            <person name="Flood B."/>
            <person name="Bailey J."/>
            <person name="Amann R."/>
            <person name="Mussmann M."/>
        </authorList>
    </citation>
    <scope>NUCLEOTIDE SEQUENCE [LARGE SCALE GENOMIC DNA]</scope>
    <source>
        <strain evidence="5 6">THI036</strain>
    </source>
</reference>
<evidence type="ECO:0000256" key="2">
    <source>
        <dbReference type="ARBA" id="ARBA00023082"/>
    </source>
</evidence>
<dbReference type="EMBL" id="LUTY01000003">
    <property type="protein sequence ID" value="OAD24124.1"/>
    <property type="molecule type" value="Genomic_DNA"/>
</dbReference>
<accession>A0A0A6P2U3</accession>
<comment type="caution">
    <text evidence="5">The sequence shown here is derived from an EMBL/GenBank/DDBJ whole genome shotgun (WGS) entry which is preliminary data.</text>
</comment>
<evidence type="ECO:0000256" key="3">
    <source>
        <dbReference type="ARBA" id="ARBA00023163"/>
    </source>
</evidence>
<dbReference type="GO" id="GO:0016987">
    <property type="term" value="F:sigma factor activity"/>
    <property type="evidence" value="ECO:0007669"/>
    <property type="project" value="UniProtKB-KW"/>
</dbReference>
<dbReference type="InterPro" id="IPR013325">
    <property type="entry name" value="RNA_pol_sigma_r2"/>
</dbReference>
<dbReference type="SUPFAM" id="SSF88946">
    <property type="entry name" value="Sigma2 domain of RNA polymerase sigma factors"/>
    <property type="match status" value="1"/>
</dbReference>
<dbReference type="InterPro" id="IPR007627">
    <property type="entry name" value="RNA_pol_sigma70_r2"/>
</dbReference>
<keyword evidence="2" id="KW-0731">Sigma factor</keyword>
<proteinExistence type="predicted"/>
<dbReference type="Proteomes" id="UP000076962">
    <property type="component" value="Unassembled WGS sequence"/>
</dbReference>
<organism evidence="5 6">
    <name type="scientific">Candidatus Thiomargarita nelsonii</name>
    <dbReference type="NCBI Taxonomy" id="1003181"/>
    <lineage>
        <taxon>Bacteria</taxon>
        <taxon>Pseudomonadati</taxon>
        <taxon>Pseudomonadota</taxon>
        <taxon>Gammaproteobacteria</taxon>
        <taxon>Thiotrichales</taxon>
        <taxon>Thiotrichaceae</taxon>
        <taxon>Thiomargarita</taxon>
    </lineage>
</organism>
<dbReference type="Gene3D" id="1.10.1740.10">
    <property type="match status" value="1"/>
</dbReference>
<keyword evidence="1" id="KW-0805">Transcription regulation</keyword>
<dbReference type="PANTHER" id="PTHR43133">
    <property type="entry name" value="RNA POLYMERASE ECF-TYPE SIGMA FACTO"/>
    <property type="match status" value="1"/>
</dbReference>
<feature type="domain" description="RNA polymerase sigma-70 region 2" evidence="4">
    <location>
        <begin position="28"/>
        <end position="89"/>
    </location>
</feature>
<keyword evidence="3" id="KW-0804">Transcription</keyword>